<dbReference type="SUPFAM" id="SSF53613">
    <property type="entry name" value="Ribokinase-like"/>
    <property type="match status" value="1"/>
</dbReference>
<dbReference type="InterPro" id="IPR029056">
    <property type="entry name" value="Ribokinase-like"/>
</dbReference>
<evidence type="ECO:0000256" key="1">
    <source>
        <dbReference type="ARBA" id="ARBA00010688"/>
    </source>
</evidence>
<evidence type="ECO:0000259" key="4">
    <source>
        <dbReference type="Pfam" id="PF00294"/>
    </source>
</evidence>
<keyword evidence="3 5" id="KW-0418">Kinase</keyword>
<dbReference type="PANTHER" id="PTHR43085:SF57">
    <property type="entry name" value="CARBOHYDRATE KINASE PFKB DOMAIN-CONTAINING PROTEIN"/>
    <property type="match status" value="1"/>
</dbReference>
<dbReference type="Proteomes" id="UP000018458">
    <property type="component" value="Unassembled WGS sequence"/>
</dbReference>
<dbReference type="STRING" id="762983.HMPREF9444_01099"/>
<name>E8LK62_SUCHY</name>
<evidence type="ECO:0000313" key="6">
    <source>
        <dbReference type="Proteomes" id="UP000018458"/>
    </source>
</evidence>
<dbReference type="EMBL" id="AEVO01000052">
    <property type="protein sequence ID" value="EFY07059.1"/>
    <property type="molecule type" value="Genomic_DNA"/>
</dbReference>
<comment type="similarity">
    <text evidence="1">Belongs to the carbohydrate kinase PfkB family.</text>
</comment>
<dbReference type="InterPro" id="IPR011611">
    <property type="entry name" value="PfkB_dom"/>
</dbReference>
<dbReference type="Gene3D" id="3.40.1190.20">
    <property type="match status" value="1"/>
</dbReference>
<accession>E8LK62</accession>
<dbReference type="HOGENOM" id="CLU_027634_6_3_6"/>
<dbReference type="PROSITE" id="PS00583">
    <property type="entry name" value="PFKB_KINASES_1"/>
    <property type="match status" value="1"/>
</dbReference>
<organism evidence="5 6">
    <name type="scientific">Succinatimonas hippei (strain DSM 22608 / JCM 16073 / KCTC 15190 / YIT 12066)</name>
    <dbReference type="NCBI Taxonomy" id="762983"/>
    <lineage>
        <taxon>Bacteria</taxon>
        <taxon>Pseudomonadati</taxon>
        <taxon>Pseudomonadota</taxon>
        <taxon>Gammaproteobacteria</taxon>
        <taxon>Aeromonadales</taxon>
        <taxon>Succinivibrionaceae</taxon>
        <taxon>Succinatimonas</taxon>
    </lineage>
</organism>
<dbReference type="eggNOG" id="COG0524">
    <property type="taxonomic scope" value="Bacteria"/>
</dbReference>
<dbReference type="RefSeq" id="WP_009143300.1">
    <property type="nucleotide sequence ID" value="NZ_GL830989.1"/>
</dbReference>
<evidence type="ECO:0000256" key="3">
    <source>
        <dbReference type="ARBA" id="ARBA00022777"/>
    </source>
</evidence>
<gene>
    <name evidence="5" type="ORF">HMPREF9444_01099</name>
</gene>
<evidence type="ECO:0000256" key="2">
    <source>
        <dbReference type="ARBA" id="ARBA00022679"/>
    </source>
</evidence>
<dbReference type="PANTHER" id="PTHR43085">
    <property type="entry name" value="HEXOKINASE FAMILY MEMBER"/>
    <property type="match status" value="1"/>
</dbReference>
<proteinExistence type="inferred from homology"/>
<comment type="caution">
    <text evidence="5">The sequence shown here is derived from an EMBL/GenBank/DDBJ whole genome shotgun (WGS) entry which is preliminary data.</text>
</comment>
<dbReference type="GO" id="GO:0016301">
    <property type="term" value="F:kinase activity"/>
    <property type="evidence" value="ECO:0007669"/>
    <property type="project" value="UniProtKB-KW"/>
</dbReference>
<protein>
    <submittedName>
        <fullName evidence="5">Kinase, PfkB family</fullName>
    </submittedName>
</protein>
<dbReference type="AlphaFoldDB" id="E8LK62"/>
<reference evidence="5 6" key="1">
    <citation type="submission" date="2011-01" db="EMBL/GenBank/DDBJ databases">
        <authorList>
            <person name="Weinstock G."/>
            <person name="Sodergren E."/>
            <person name="Clifton S."/>
            <person name="Fulton L."/>
            <person name="Fulton B."/>
            <person name="Courtney L."/>
            <person name="Fronick C."/>
            <person name="Harrison M."/>
            <person name="Strong C."/>
            <person name="Farmer C."/>
            <person name="Delahaunty K."/>
            <person name="Markovic C."/>
            <person name="Hall O."/>
            <person name="Minx P."/>
            <person name="Tomlinson C."/>
            <person name="Mitreva M."/>
            <person name="Hou S."/>
            <person name="Chen J."/>
            <person name="Wollam A."/>
            <person name="Pepin K.H."/>
            <person name="Johnson M."/>
            <person name="Bhonagiri V."/>
            <person name="Zhang X."/>
            <person name="Suruliraj S."/>
            <person name="Warren W."/>
            <person name="Chinwalla A."/>
            <person name="Mardis E.R."/>
            <person name="Wilson R.K."/>
        </authorList>
    </citation>
    <scope>NUCLEOTIDE SEQUENCE [LARGE SCALE GENOMIC DNA]</scope>
    <source>
        <strain evidence="6">DSM 22608 / JCM 16073 / KCTC 15190 / YIT 12066</strain>
    </source>
</reference>
<keyword evidence="2" id="KW-0808">Transferase</keyword>
<dbReference type="InterPro" id="IPR002173">
    <property type="entry name" value="Carboh/pur_kinase_PfkB_CS"/>
</dbReference>
<feature type="domain" description="Carbohydrate kinase PfkB" evidence="4">
    <location>
        <begin position="30"/>
        <end position="291"/>
    </location>
</feature>
<dbReference type="Pfam" id="PF00294">
    <property type="entry name" value="PfkB"/>
    <property type="match status" value="1"/>
</dbReference>
<keyword evidence="6" id="KW-1185">Reference proteome</keyword>
<sequence>MLDFRKFGGKRIKCAGLGEVLFDVYPNEAKIGGAPANFAFHCRQLGLDSIIISSVGNDELGFKARNILAAKFLPALLLPNSKNTGAVNVLLNAKGVPTYLFLEDTAFDNIPFDELLQDVAQKLQMCCFGTLAQRSKMTHETVMKFLDTMDEDKRIRVFDVNLRRNYFSKEVIEESLKRTDIFKCNEDELPVLCEIAGIKNASAAAYRDYLADRGIYGFIFTEGAKQSTVFINDETSIKKTPVIKALDTVGAGDSFTASLVSLLMQGKNLNFAHEKAVEISAYVCTQQGAMPELTDQLKESLGI</sequence>
<evidence type="ECO:0000313" key="5">
    <source>
        <dbReference type="EMBL" id="EFY07059.1"/>
    </source>
</evidence>
<dbReference type="OrthoDB" id="9779730at2"/>
<dbReference type="InterPro" id="IPR050306">
    <property type="entry name" value="PfkB_Carbo_kinase"/>
</dbReference>